<feature type="transmembrane region" description="Helical" evidence="5">
    <location>
        <begin position="262"/>
        <end position="279"/>
    </location>
</feature>
<organism evidence="7">
    <name type="scientific">Pseudomonas marincola</name>
    <dbReference type="NCBI Taxonomy" id="437900"/>
    <lineage>
        <taxon>Bacteria</taxon>
        <taxon>Pseudomonadati</taxon>
        <taxon>Pseudomonadota</taxon>
        <taxon>Gammaproteobacteria</taxon>
        <taxon>Pseudomonadales</taxon>
        <taxon>Pseudomonadaceae</taxon>
        <taxon>Pseudomonas</taxon>
    </lineage>
</organism>
<dbReference type="Pfam" id="PF11168">
    <property type="entry name" value="DUF2955"/>
    <property type="match status" value="1"/>
</dbReference>
<dbReference type="Pfam" id="PF13515">
    <property type="entry name" value="FUSC_2"/>
    <property type="match status" value="1"/>
</dbReference>
<keyword evidence="3 5" id="KW-1133">Transmembrane helix</keyword>
<evidence type="ECO:0000256" key="5">
    <source>
        <dbReference type="SAM" id="Phobius"/>
    </source>
</evidence>
<dbReference type="PIRSF" id="PIRSF029594">
    <property type="entry name" value="UCP029594"/>
    <property type="match status" value="1"/>
</dbReference>
<feature type="transmembrane region" description="Helical" evidence="5">
    <location>
        <begin position="317"/>
        <end position="340"/>
    </location>
</feature>
<evidence type="ECO:0000313" key="7">
    <source>
        <dbReference type="EMBL" id="VEV98778.1"/>
    </source>
</evidence>
<protein>
    <submittedName>
        <fullName evidence="7">1,4-alpha-glucan branching protein</fullName>
    </submittedName>
</protein>
<feature type="transmembrane region" description="Helical" evidence="5">
    <location>
        <begin position="286"/>
        <end position="305"/>
    </location>
</feature>
<dbReference type="RefSeq" id="WP_150549107.1">
    <property type="nucleotide sequence ID" value="NZ_LR215729.2"/>
</dbReference>
<keyword evidence="2 5" id="KW-0812">Transmembrane</keyword>
<keyword evidence="4 5" id="KW-0472">Membrane</keyword>
<dbReference type="GO" id="GO:0016020">
    <property type="term" value="C:membrane"/>
    <property type="evidence" value="ECO:0007669"/>
    <property type="project" value="UniProtKB-SubCell"/>
</dbReference>
<dbReference type="EMBL" id="LR215729">
    <property type="protein sequence ID" value="VEV98778.1"/>
    <property type="molecule type" value="Genomic_DNA"/>
</dbReference>
<evidence type="ECO:0000259" key="6">
    <source>
        <dbReference type="Pfam" id="PF13515"/>
    </source>
</evidence>
<feature type="domain" description="Integral membrane bound transporter" evidence="6">
    <location>
        <begin position="199"/>
        <end position="331"/>
    </location>
</feature>
<reference evidence="7" key="1">
    <citation type="submission" date="2019-02" db="EMBL/GenBank/DDBJ databases">
        <authorList>
            <consortium name="Genoscope - CEA"/>
            <person name="William W."/>
        </authorList>
    </citation>
    <scope>NUCLEOTIDE SEQUENCE [LARGE SCALE GENOMIC DNA]</scope>
    <source>
        <strain evidence="7">YSy11</strain>
    </source>
</reference>
<dbReference type="AlphaFoldDB" id="A0A653E839"/>
<feature type="transmembrane region" description="Helical" evidence="5">
    <location>
        <begin position="240"/>
        <end position="256"/>
    </location>
</feature>
<accession>A0A653E839</accession>
<name>A0A653E839_9PSED</name>
<feature type="transmembrane region" description="Helical" evidence="5">
    <location>
        <begin position="147"/>
        <end position="166"/>
    </location>
</feature>
<evidence type="ECO:0000256" key="1">
    <source>
        <dbReference type="ARBA" id="ARBA00004141"/>
    </source>
</evidence>
<evidence type="ECO:0000256" key="4">
    <source>
        <dbReference type="ARBA" id="ARBA00023136"/>
    </source>
</evidence>
<dbReference type="InterPro" id="IPR016926">
    <property type="entry name" value="UCP029594"/>
</dbReference>
<comment type="subcellular location">
    <subcellularLocation>
        <location evidence="1">Membrane</location>
        <topology evidence="1">Multi-pass membrane protein</topology>
    </subcellularLocation>
</comment>
<dbReference type="InterPro" id="IPR049453">
    <property type="entry name" value="Memb_transporter_dom"/>
</dbReference>
<proteinExistence type="predicted"/>
<sequence>MSTEQAANGGAPVKTLNENDLRQCLRIATGGCLALLSCKLLNLEYGAFFCVYPMLLLGLAPRINAHLIRQFFAQGMLVSVEIALLYGLFGGRPLVITPLIFLSFCYRFALMARGNHFMFGALGAVFLSIQLNFASYPQTDVIDMLGYNSWAILQATAIAVLMFYVFPDAEPRQARTPPNKDLPSRRHEALLGATVATLSFVVFQCLNLHDSLSAQVASILLLFPMHWKGSHFAGRVRAKGTLLGCAMALLIMLLLYNHYDVLPLLIIMVWIAAMVCARWHMLENGVPGVGFGALTTLAILFGQSLTPEHDIMYATLYRLTSVSLSVLLTLFAVFIVHRLLNRFEATRHFSH</sequence>
<evidence type="ECO:0000256" key="2">
    <source>
        <dbReference type="ARBA" id="ARBA00022692"/>
    </source>
</evidence>
<feature type="transmembrane region" description="Helical" evidence="5">
    <location>
        <begin position="117"/>
        <end position="135"/>
    </location>
</feature>
<evidence type="ECO:0000256" key="3">
    <source>
        <dbReference type="ARBA" id="ARBA00022989"/>
    </source>
</evidence>
<dbReference type="InterPro" id="IPR022604">
    <property type="entry name" value="DUF2955"/>
</dbReference>
<feature type="transmembrane region" description="Helical" evidence="5">
    <location>
        <begin position="45"/>
        <end position="64"/>
    </location>
</feature>
<gene>
    <name evidence="7" type="ORF">PMYSY11_3734</name>
</gene>